<dbReference type="PROSITE" id="PS51155">
    <property type="entry name" value="CHIT_BIND_RR_2"/>
    <property type="match status" value="1"/>
</dbReference>
<feature type="region of interest" description="Disordered" evidence="3">
    <location>
        <begin position="75"/>
        <end position="94"/>
    </location>
</feature>
<feature type="compositionally biased region" description="Low complexity" evidence="3">
    <location>
        <begin position="208"/>
        <end position="222"/>
    </location>
</feature>
<evidence type="ECO:0000256" key="2">
    <source>
        <dbReference type="PROSITE-ProRule" id="PRU00497"/>
    </source>
</evidence>
<feature type="chain" id="PRO_5030575152" description="Pro-resilin" evidence="4">
    <location>
        <begin position="19"/>
        <end position="236"/>
    </location>
</feature>
<feature type="signal peptide" evidence="4">
    <location>
        <begin position="1"/>
        <end position="18"/>
    </location>
</feature>
<name>A0A7R9CBZ0_TIMCR</name>
<keyword evidence="4" id="KW-0732">Signal</keyword>
<proteinExistence type="predicted"/>
<reference evidence="5" key="1">
    <citation type="submission" date="2020-11" db="EMBL/GenBank/DDBJ databases">
        <authorList>
            <person name="Tran Van P."/>
        </authorList>
    </citation>
    <scope>NUCLEOTIDE SEQUENCE</scope>
</reference>
<dbReference type="InterPro" id="IPR000618">
    <property type="entry name" value="Insect_cuticle"/>
</dbReference>
<evidence type="ECO:0008006" key="6">
    <source>
        <dbReference type="Google" id="ProtNLM"/>
    </source>
</evidence>
<dbReference type="Pfam" id="PF00379">
    <property type="entry name" value="Chitin_bind_4"/>
    <property type="match status" value="1"/>
</dbReference>
<dbReference type="GO" id="GO:0042302">
    <property type="term" value="F:structural constituent of cuticle"/>
    <property type="evidence" value="ECO:0007669"/>
    <property type="project" value="UniProtKB-UniRule"/>
</dbReference>
<organism evidence="5">
    <name type="scientific">Timema cristinae</name>
    <name type="common">Walking stick</name>
    <dbReference type="NCBI Taxonomy" id="61476"/>
    <lineage>
        <taxon>Eukaryota</taxon>
        <taxon>Metazoa</taxon>
        <taxon>Ecdysozoa</taxon>
        <taxon>Arthropoda</taxon>
        <taxon>Hexapoda</taxon>
        <taxon>Insecta</taxon>
        <taxon>Pterygota</taxon>
        <taxon>Neoptera</taxon>
        <taxon>Polyneoptera</taxon>
        <taxon>Phasmatodea</taxon>
        <taxon>Timematodea</taxon>
        <taxon>Timematoidea</taxon>
        <taxon>Timematidae</taxon>
        <taxon>Timema</taxon>
    </lineage>
</organism>
<protein>
    <recommendedName>
        <fullName evidence="6">Pro-resilin</fullName>
    </recommendedName>
</protein>
<dbReference type="PRINTS" id="PR00947">
    <property type="entry name" value="CUTICLE"/>
</dbReference>
<dbReference type="InterPro" id="IPR051217">
    <property type="entry name" value="Insect_Cuticle_Struc_Prot"/>
</dbReference>
<dbReference type="GO" id="GO:0031012">
    <property type="term" value="C:extracellular matrix"/>
    <property type="evidence" value="ECO:0007669"/>
    <property type="project" value="TreeGrafter"/>
</dbReference>
<accession>A0A7R9CBZ0</accession>
<gene>
    <name evidence="5" type="ORF">TCEB3V08_LOCUS1186</name>
</gene>
<dbReference type="PANTHER" id="PTHR12236">
    <property type="entry name" value="STRUCTURAL CONTITUENT OF CUTICLE"/>
    <property type="match status" value="1"/>
</dbReference>
<keyword evidence="1 2" id="KW-0193">Cuticle</keyword>
<dbReference type="InterPro" id="IPR031311">
    <property type="entry name" value="CHIT_BIND_RR_consensus"/>
</dbReference>
<dbReference type="GO" id="GO:0005615">
    <property type="term" value="C:extracellular space"/>
    <property type="evidence" value="ECO:0007669"/>
    <property type="project" value="TreeGrafter"/>
</dbReference>
<dbReference type="EMBL" id="OC316663">
    <property type="protein sequence ID" value="CAD7393202.1"/>
    <property type="molecule type" value="Genomic_DNA"/>
</dbReference>
<evidence type="ECO:0000313" key="5">
    <source>
        <dbReference type="EMBL" id="CAD7393202.1"/>
    </source>
</evidence>
<dbReference type="PROSITE" id="PS00233">
    <property type="entry name" value="CHIT_BIND_RR_1"/>
    <property type="match status" value="1"/>
</dbReference>
<dbReference type="PANTHER" id="PTHR12236:SF79">
    <property type="entry name" value="CUTICULAR PROTEIN 50CB-RELATED"/>
    <property type="match status" value="1"/>
</dbReference>
<evidence type="ECO:0000256" key="1">
    <source>
        <dbReference type="ARBA" id="ARBA00022460"/>
    </source>
</evidence>
<feature type="region of interest" description="Disordered" evidence="3">
    <location>
        <begin position="168"/>
        <end position="236"/>
    </location>
</feature>
<feature type="compositionally biased region" description="Gly residues" evidence="3">
    <location>
        <begin position="171"/>
        <end position="195"/>
    </location>
</feature>
<sequence length="236" mass="24637">MVFYQLLASALLATMATAGHQGGAEGFGSQYNGASNSYGTPTGGFGSGYDGHGGSGDFNDEVKKGFGNQINLYRDRGLNPLPPSQKSDTIPLDRQPKSYQFGYAVKDYASGNDYNRKESSDGNTVQGEYRVLLPDGRTQIVTYIADWQNGFRANVRYEGEAHYPEPVNSGYGTGASQSGGGNFGQGNSGSSGHGQLGSSFSGHGGSNFGSSHSGGFESQSGSLGVSSTYGPPSYHK</sequence>
<dbReference type="AlphaFoldDB" id="A0A7R9CBZ0"/>
<evidence type="ECO:0000256" key="4">
    <source>
        <dbReference type="SAM" id="SignalP"/>
    </source>
</evidence>
<evidence type="ECO:0000256" key="3">
    <source>
        <dbReference type="SAM" id="MobiDB-lite"/>
    </source>
</evidence>